<reference evidence="2 3" key="1">
    <citation type="journal article" date="2014" name="Front. Genet.">
        <title>Genome and metabolic network of "Candidatus Phaeomarinobacter ectocarpi" Ec32, a new candidate genus of Alphaproteobacteria frequently associated with brown algae.</title>
        <authorList>
            <person name="Dittami S.M."/>
            <person name="Barbeyron T."/>
            <person name="Boyen C."/>
            <person name="Cambefort J."/>
            <person name="Collet G."/>
            <person name="Delage L."/>
            <person name="Gobet A."/>
            <person name="Groisillier A."/>
            <person name="Leblanc C."/>
            <person name="Michel G."/>
            <person name="Scornet D."/>
            <person name="Siegel A."/>
            <person name="Tapia J.E."/>
            <person name="Tonon T."/>
        </authorList>
    </citation>
    <scope>NUCLEOTIDE SEQUENCE [LARGE SCALE GENOMIC DNA]</scope>
    <source>
        <strain evidence="2 3">Ec32</strain>
    </source>
</reference>
<dbReference type="GO" id="GO:0016787">
    <property type="term" value="F:hydrolase activity"/>
    <property type="evidence" value="ECO:0007669"/>
    <property type="project" value="UniProtKB-KW"/>
</dbReference>
<dbReference type="OrthoDB" id="8107794at2"/>
<dbReference type="InterPro" id="IPR029058">
    <property type="entry name" value="AB_hydrolase_fold"/>
</dbReference>
<name>X5MNB8_9HYPH</name>
<sequence length="293" mass="32078">MNAFETIKSQNARLTAPLPDGRKLGYSDTGDQNLPPVFYLHGFPGSRLEASFLIIEGARLIGIDRPGYGLSSPKRRRKLADFPKDVAAFADHLGIDRFAVMGVSGGGPYAAACAHWLPDRVAAAALVCPLGPPEAPGMSQGRLKMLTNLARRPIARQALFGIGRAIVMDDNWMRRAAAYRAKQPRAEADKGLMKSDMSRLMLASWREAIGSGVAGMSSDSRIYGSPWGWRISEIQVPTYLWHGHADTVVPSSIGRYYAARVPDIKATFTEDDGHFSIVLNFKDEIIQKLISHL</sequence>
<dbReference type="SUPFAM" id="SSF53474">
    <property type="entry name" value="alpha/beta-Hydrolases"/>
    <property type="match status" value="1"/>
</dbReference>
<dbReference type="HOGENOM" id="CLU_020336_49_0_5"/>
<dbReference type="InterPro" id="IPR000073">
    <property type="entry name" value="AB_hydrolase_1"/>
</dbReference>
<dbReference type="STRING" id="1458461.BN1012_Phect2928"/>
<dbReference type="AlphaFoldDB" id="X5MNB8"/>
<accession>X5MNB8</accession>
<dbReference type="PANTHER" id="PTHR45763:SF46">
    <property type="entry name" value="AB HYDROLASE-1 DOMAIN-CONTAINING PROTEIN"/>
    <property type="match status" value="1"/>
</dbReference>
<dbReference type="KEGG" id="pect:BN1012_Phect2928"/>
<dbReference type="EMBL" id="HG966617">
    <property type="protein sequence ID" value="CDO61140.1"/>
    <property type="molecule type" value="Genomic_DNA"/>
</dbReference>
<dbReference type="PANTHER" id="PTHR45763">
    <property type="entry name" value="HYDROLASE, ALPHA/BETA FOLD FAMILY PROTEIN, EXPRESSED-RELATED"/>
    <property type="match status" value="1"/>
</dbReference>
<dbReference type="Proteomes" id="UP000032160">
    <property type="component" value="Chromosome I"/>
</dbReference>
<keyword evidence="2" id="KW-0378">Hydrolase</keyword>
<dbReference type="PATRIC" id="fig|1458461.3.peg.2934"/>
<dbReference type="RefSeq" id="WP_052534712.1">
    <property type="nucleotide sequence ID" value="NZ_HG966617.1"/>
</dbReference>
<keyword evidence="3" id="KW-1185">Reference proteome</keyword>
<proteinExistence type="predicted"/>
<evidence type="ECO:0000259" key="1">
    <source>
        <dbReference type="Pfam" id="PF00561"/>
    </source>
</evidence>
<dbReference type="Pfam" id="PF00561">
    <property type="entry name" value="Abhydrolase_1"/>
    <property type="match status" value="1"/>
</dbReference>
<evidence type="ECO:0000313" key="3">
    <source>
        <dbReference type="Proteomes" id="UP000032160"/>
    </source>
</evidence>
<dbReference type="Gene3D" id="3.40.50.1820">
    <property type="entry name" value="alpha/beta hydrolase"/>
    <property type="match status" value="1"/>
</dbReference>
<feature type="domain" description="AB hydrolase-1" evidence="1">
    <location>
        <begin position="35"/>
        <end position="278"/>
    </location>
</feature>
<organism evidence="2 3">
    <name type="scientific">Candidatus Phaeomarinibacter ectocarpi</name>
    <dbReference type="NCBI Taxonomy" id="1458461"/>
    <lineage>
        <taxon>Bacteria</taxon>
        <taxon>Pseudomonadati</taxon>
        <taxon>Pseudomonadota</taxon>
        <taxon>Alphaproteobacteria</taxon>
        <taxon>Hyphomicrobiales</taxon>
        <taxon>Parvibaculaceae</taxon>
        <taxon>Candidatus Phaeomarinibacter</taxon>
    </lineage>
</organism>
<gene>
    <name evidence="2" type="ORF">BN1012_Phect2928</name>
</gene>
<evidence type="ECO:0000313" key="2">
    <source>
        <dbReference type="EMBL" id="CDO61140.1"/>
    </source>
</evidence>
<protein>
    <submittedName>
        <fullName evidence="2">Hydrolase, alpha/beta hydrolase fold family</fullName>
    </submittedName>
</protein>